<dbReference type="SUPFAM" id="SSF55718">
    <property type="entry name" value="SCP-like"/>
    <property type="match status" value="1"/>
</dbReference>
<feature type="region of interest" description="Disordered" evidence="1">
    <location>
        <begin position="106"/>
        <end position="126"/>
    </location>
</feature>
<dbReference type="RefSeq" id="WP_109799718.1">
    <property type="nucleotide sequence ID" value="NZ_QGKS01000054.1"/>
</dbReference>
<accession>A0A317DSE6</accession>
<evidence type="ECO:0000313" key="3">
    <source>
        <dbReference type="EMBL" id="PWR17304.1"/>
    </source>
</evidence>
<evidence type="ECO:0000256" key="1">
    <source>
        <dbReference type="SAM" id="MobiDB-lite"/>
    </source>
</evidence>
<protein>
    <recommendedName>
        <fullName evidence="2">SCP2 domain-containing protein</fullName>
    </recommendedName>
</protein>
<gene>
    <name evidence="3" type="ORF">DKT69_00950</name>
</gene>
<organism evidence="3 4">
    <name type="scientific">Micromonospora sicca</name>
    <dbReference type="NCBI Taxonomy" id="2202420"/>
    <lineage>
        <taxon>Bacteria</taxon>
        <taxon>Bacillati</taxon>
        <taxon>Actinomycetota</taxon>
        <taxon>Actinomycetes</taxon>
        <taxon>Micromonosporales</taxon>
        <taxon>Micromonosporaceae</taxon>
        <taxon>Micromonospora</taxon>
    </lineage>
</organism>
<evidence type="ECO:0000313" key="4">
    <source>
        <dbReference type="Proteomes" id="UP000246050"/>
    </source>
</evidence>
<feature type="domain" description="SCP2" evidence="2">
    <location>
        <begin position="20"/>
        <end position="104"/>
    </location>
</feature>
<comment type="caution">
    <text evidence="3">The sequence shown here is derived from an EMBL/GenBank/DDBJ whole genome shotgun (WGS) entry which is preliminary data.</text>
</comment>
<dbReference type="InterPro" id="IPR036527">
    <property type="entry name" value="SCP2_sterol-bd_dom_sf"/>
</dbReference>
<dbReference type="EMBL" id="QGKS01000054">
    <property type="protein sequence ID" value="PWR17304.1"/>
    <property type="molecule type" value="Genomic_DNA"/>
</dbReference>
<dbReference type="Gene3D" id="3.30.1050.10">
    <property type="entry name" value="SCP2 sterol-binding domain"/>
    <property type="match status" value="1"/>
</dbReference>
<name>A0A317DSE6_9ACTN</name>
<evidence type="ECO:0000259" key="2">
    <source>
        <dbReference type="Pfam" id="PF02036"/>
    </source>
</evidence>
<sequence length="126" mass="13750">MGEAIEQFFASLPARAPAVLRSPIAGTLQIDLTTGNRTDHWLIELAPGSVRVRHEHGPADAVWTSSAGLFERLVTGRAQGIASVLRNECTFSGQVLLFLAFRRFFPDPPGTRDPRQTAREQAGRPA</sequence>
<reference evidence="3 4" key="1">
    <citation type="submission" date="2018-05" db="EMBL/GenBank/DDBJ databases">
        <title>Micromonosporas from Atacama Desert.</title>
        <authorList>
            <person name="Carro L."/>
            <person name="Golinska P."/>
            <person name="Klenk H.-P."/>
            <person name="Goodfellow M."/>
        </authorList>
    </citation>
    <scope>NUCLEOTIDE SEQUENCE [LARGE SCALE GENOMIC DNA]</scope>
    <source>
        <strain evidence="3 4">4G51</strain>
    </source>
</reference>
<dbReference type="Pfam" id="PF02036">
    <property type="entry name" value="SCP2"/>
    <property type="match status" value="1"/>
</dbReference>
<dbReference type="InterPro" id="IPR003033">
    <property type="entry name" value="SCP2_sterol-bd_dom"/>
</dbReference>
<feature type="compositionally biased region" description="Basic and acidic residues" evidence="1">
    <location>
        <begin position="110"/>
        <end position="126"/>
    </location>
</feature>
<dbReference type="AlphaFoldDB" id="A0A317DSE6"/>
<proteinExistence type="predicted"/>
<dbReference type="Proteomes" id="UP000246050">
    <property type="component" value="Unassembled WGS sequence"/>
</dbReference>
<dbReference type="OrthoDB" id="3402301at2"/>